<feature type="region of interest" description="Disordered" evidence="1">
    <location>
        <begin position="1"/>
        <end position="21"/>
    </location>
</feature>
<protein>
    <submittedName>
        <fullName evidence="2">Uncharacterized protein</fullName>
    </submittedName>
</protein>
<keyword evidence="3" id="KW-1185">Reference proteome</keyword>
<accession>A0ABD3A8J3</accession>
<evidence type="ECO:0000256" key="1">
    <source>
        <dbReference type="SAM" id="MobiDB-lite"/>
    </source>
</evidence>
<sequence>MHNRGRDRIGRRYTGGNQRGTKEGEGNGGIFFFFFLGGWEETGYAVVVVEMNGVGQQRKDRLGGIGSCVGFGVRDKGGLSKFGGVCGGFGDGGLGRVAMALVLVVGVDQQWVLVGRDCGLFW</sequence>
<dbReference type="Proteomes" id="UP001630127">
    <property type="component" value="Unassembled WGS sequence"/>
</dbReference>
<dbReference type="EMBL" id="JBJUIK010000005">
    <property type="protein sequence ID" value="KAL3527878.1"/>
    <property type="molecule type" value="Genomic_DNA"/>
</dbReference>
<gene>
    <name evidence="2" type="ORF">ACH5RR_012534</name>
</gene>
<feature type="compositionally biased region" description="Basic and acidic residues" evidence="1">
    <location>
        <begin position="1"/>
        <end position="10"/>
    </location>
</feature>
<evidence type="ECO:0000313" key="2">
    <source>
        <dbReference type="EMBL" id="KAL3527878.1"/>
    </source>
</evidence>
<organism evidence="2 3">
    <name type="scientific">Cinchona calisaya</name>
    <dbReference type="NCBI Taxonomy" id="153742"/>
    <lineage>
        <taxon>Eukaryota</taxon>
        <taxon>Viridiplantae</taxon>
        <taxon>Streptophyta</taxon>
        <taxon>Embryophyta</taxon>
        <taxon>Tracheophyta</taxon>
        <taxon>Spermatophyta</taxon>
        <taxon>Magnoliopsida</taxon>
        <taxon>eudicotyledons</taxon>
        <taxon>Gunneridae</taxon>
        <taxon>Pentapetalae</taxon>
        <taxon>asterids</taxon>
        <taxon>lamiids</taxon>
        <taxon>Gentianales</taxon>
        <taxon>Rubiaceae</taxon>
        <taxon>Cinchonoideae</taxon>
        <taxon>Cinchoneae</taxon>
        <taxon>Cinchona</taxon>
    </lineage>
</organism>
<proteinExistence type="predicted"/>
<evidence type="ECO:0000313" key="3">
    <source>
        <dbReference type="Proteomes" id="UP001630127"/>
    </source>
</evidence>
<dbReference type="AlphaFoldDB" id="A0ABD3A8J3"/>
<reference evidence="2 3" key="1">
    <citation type="submission" date="2024-11" db="EMBL/GenBank/DDBJ databases">
        <title>A near-complete genome assembly of Cinchona calisaya.</title>
        <authorList>
            <person name="Lian D.C."/>
            <person name="Zhao X.W."/>
            <person name="Wei L."/>
        </authorList>
    </citation>
    <scope>NUCLEOTIDE SEQUENCE [LARGE SCALE GENOMIC DNA]</scope>
    <source>
        <tissue evidence="2">Nenye</tissue>
    </source>
</reference>
<name>A0ABD3A8J3_9GENT</name>
<comment type="caution">
    <text evidence="2">The sequence shown here is derived from an EMBL/GenBank/DDBJ whole genome shotgun (WGS) entry which is preliminary data.</text>
</comment>